<protein>
    <recommendedName>
        <fullName evidence="7">Glucokinase</fullName>
        <ecNumber evidence="7">2.7.1.2</ecNumber>
    </recommendedName>
    <alternativeName>
        <fullName evidence="7">Glucose kinase</fullName>
    </alternativeName>
</protein>
<dbReference type="PANTHER" id="PTHR47690:SF1">
    <property type="entry name" value="GLUCOKINASE"/>
    <property type="match status" value="1"/>
</dbReference>
<dbReference type="FunFam" id="3.40.367.20:FF:000002">
    <property type="entry name" value="Glucokinase"/>
    <property type="match status" value="1"/>
</dbReference>
<dbReference type="EMBL" id="CP013650">
    <property type="protein sequence ID" value="ALT00390.1"/>
    <property type="molecule type" value="Genomic_DNA"/>
</dbReference>
<dbReference type="PANTHER" id="PTHR47690">
    <property type="entry name" value="GLUCOKINASE"/>
    <property type="match status" value="1"/>
</dbReference>
<dbReference type="SUPFAM" id="SSF53067">
    <property type="entry name" value="Actin-like ATPase domain"/>
    <property type="match status" value="1"/>
</dbReference>
<evidence type="ECO:0000313" key="10">
    <source>
        <dbReference type="Proteomes" id="UP000068447"/>
    </source>
</evidence>
<keyword evidence="3 7" id="KW-0547">Nucleotide-binding</keyword>
<keyword evidence="10" id="KW-1185">Reference proteome</keyword>
<evidence type="ECO:0000256" key="5">
    <source>
        <dbReference type="ARBA" id="ARBA00022840"/>
    </source>
</evidence>
<proteinExistence type="inferred from homology"/>
<accession>A0A0U3BFG5</accession>
<reference evidence="9 10" key="1">
    <citation type="submission" date="2015-12" db="EMBL/GenBank/DDBJ databases">
        <title>Complete genome of Lacimicrobium alkaliphilum KCTC 32984.</title>
        <authorList>
            <person name="Kim S.-G."/>
            <person name="Lee Y.-J."/>
        </authorList>
    </citation>
    <scope>NUCLEOTIDE SEQUENCE [LARGE SCALE GENOMIC DNA]</scope>
    <source>
        <strain evidence="9 10">YelD216</strain>
    </source>
</reference>
<dbReference type="NCBIfam" id="NF001416">
    <property type="entry name" value="PRK00292.1-3"/>
    <property type="match status" value="1"/>
</dbReference>
<dbReference type="InterPro" id="IPR043129">
    <property type="entry name" value="ATPase_NBD"/>
</dbReference>
<dbReference type="GO" id="GO:0005524">
    <property type="term" value="F:ATP binding"/>
    <property type="evidence" value="ECO:0007669"/>
    <property type="project" value="UniProtKB-UniRule"/>
</dbReference>
<dbReference type="STRING" id="1526571.AT746_07990"/>
<keyword evidence="5 7" id="KW-0067">ATP-binding</keyword>
<evidence type="ECO:0000256" key="2">
    <source>
        <dbReference type="ARBA" id="ARBA00022679"/>
    </source>
</evidence>
<keyword evidence="4 7" id="KW-0418">Kinase</keyword>
<organism evidence="9 10">
    <name type="scientific">Lacimicrobium alkaliphilum</name>
    <dbReference type="NCBI Taxonomy" id="1526571"/>
    <lineage>
        <taxon>Bacteria</taxon>
        <taxon>Pseudomonadati</taxon>
        <taxon>Pseudomonadota</taxon>
        <taxon>Gammaproteobacteria</taxon>
        <taxon>Alteromonadales</taxon>
        <taxon>Alteromonadaceae</taxon>
        <taxon>Lacimicrobium</taxon>
    </lineage>
</organism>
<dbReference type="KEGG" id="lal:AT746_07990"/>
<dbReference type="NCBIfam" id="TIGR00749">
    <property type="entry name" value="glk"/>
    <property type="match status" value="1"/>
</dbReference>
<evidence type="ECO:0000256" key="8">
    <source>
        <dbReference type="RuleBase" id="RU004046"/>
    </source>
</evidence>
<comment type="catalytic activity">
    <reaction evidence="7">
        <text>D-glucose + ATP = D-glucose 6-phosphate + ADP + H(+)</text>
        <dbReference type="Rhea" id="RHEA:17825"/>
        <dbReference type="ChEBI" id="CHEBI:4167"/>
        <dbReference type="ChEBI" id="CHEBI:15378"/>
        <dbReference type="ChEBI" id="CHEBI:30616"/>
        <dbReference type="ChEBI" id="CHEBI:61548"/>
        <dbReference type="ChEBI" id="CHEBI:456216"/>
        <dbReference type="EC" id="2.7.1.2"/>
    </reaction>
</comment>
<dbReference type="Proteomes" id="UP000068447">
    <property type="component" value="Chromosome"/>
</dbReference>
<evidence type="ECO:0000256" key="4">
    <source>
        <dbReference type="ARBA" id="ARBA00022777"/>
    </source>
</evidence>
<dbReference type="AlphaFoldDB" id="A0A0U3BFG5"/>
<dbReference type="HAMAP" id="MF_00524">
    <property type="entry name" value="Glucokinase"/>
    <property type="match status" value="1"/>
</dbReference>
<dbReference type="Gene3D" id="3.30.420.40">
    <property type="match status" value="1"/>
</dbReference>
<dbReference type="GO" id="GO:0005536">
    <property type="term" value="F:D-glucose binding"/>
    <property type="evidence" value="ECO:0007669"/>
    <property type="project" value="InterPro"/>
</dbReference>
<evidence type="ECO:0000256" key="3">
    <source>
        <dbReference type="ARBA" id="ARBA00022741"/>
    </source>
</evidence>
<evidence type="ECO:0000256" key="1">
    <source>
        <dbReference type="ARBA" id="ARBA00022490"/>
    </source>
</evidence>
<dbReference type="Pfam" id="PF02685">
    <property type="entry name" value="Glucokinase"/>
    <property type="match status" value="1"/>
</dbReference>
<evidence type="ECO:0000313" key="9">
    <source>
        <dbReference type="EMBL" id="ALT00390.1"/>
    </source>
</evidence>
<comment type="similarity">
    <text evidence="7 8">Belongs to the bacterial glucokinase family.</text>
</comment>
<evidence type="ECO:0000256" key="6">
    <source>
        <dbReference type="ARBA" id="ARBA00023152"/>
    </source>
</evidence>
<evidence type="ECO:0000256" key="7">
    <source>
        <dbReference type="HAMAP-Rule" id="MF_00524"/>
    </source>
</evidence>
<dbReference type="EC" id="2.7.1.2" evidence="7"/>
<sequence length="328" mass="35624">MFLVCKTGAGAVKASFVADVGGTNIRLAKVIEGQLSDIEKYLCNDFDTISDAIEHYCARHPEAEFVAGCIAIACPVDKDVIKMTNHHWQFSKSQLQQDLGLSWLDVINDYMAISMSLPQLSADQKLQIGGGTAVDNQPIAVFGPGTGLGVGHLVMTSEGWMSLDGEGGHVDFAPVDDMDLVVWQFLRNKYGHASAEEVLSGRGLVQIYQAIAEHQGRFADLTEPADITERALSNRCDLCVLTLQQFCRVMGSFAGNLALNLGTFGGVYIAGGIASRFIDFLMQSDFRSRFEAKGRFAPYVAAIPTYLITEPEHGLIGTAAYLTQHYKG</sequence>
<dbReference type="InterPro" id="IPR003836">
    <property type="entry name" value="Glucokinase"/>
</dbReference>
<feature type="binding site" evidence="7">
    <location>
        <begin position="18"/>
        <end position="23"/>
    </location>
    <ligand>
        <name>ATP</name>
        <dbReference type="ChEBI" id="CHEBI:30616"/>
    </ligand>
</feature>
<dbReference type="CDD" id="cd24008">
    <property type="entry name" value="ASKHA_NBD_GLK"/>
    <property type="match status" value="1"/>
</dbReference>
<keyword evidence="6 7" id="KW-0324">Glycolysis</keyword>
<dbReference type="InterPro" id="IPR050201">
    <property type="entry name" value="Bacterial_glucokinase"/>
</dbReference>
<keyword evidence="1 7" id="KW-0963">Cytoplasm</keyword>
<dbReference type="GO" id="GO:0005829">
    <property type="term" value="C:cytosol"/>
    <property type="evidence" value="ECO:0007669"/>
    <property type="project" value="TreeGrafter"/>
</dbReference>
<dbReference type="GO" id="GO:0006096">
    <property type="term" value="P:glycolytic process"/>
    <property type="evidence" value="ECO:0007669"/>
    <property type="project" value="UniProtKB-UniRule"/>
</dbReference>
<name>A0A0U3BFG5_9ALTE</name>
<comment type="subcellular location">
    <subcellularLocation>
        <location evidence="7">Cytoplasm</location>
    </subcellularLocation>
</comment>
<dbReference type="Gene3D" id="3.40.367.20">
    <property type="match status" value="1"/>
</dbReference>
<gene>
    <name evidence="7 9" type="primary">glk</name>
    <name evidence="9" type="ORF">AT746_07990</name>
</gene>
<keyword evidence="2 7" id="KW-0808">Transferase</keyword>
<dbReference type="GO" id="GO:0004340">
    <property type="term" value="F:glucokinase activity"/>
    <property type="evidence" value="ECO:0007669"/>
    <property type="project" value="UniProtKB-UniRule"/>
</dbReference>